<protein>
    <submittedName>
        <fullName evidence="3">Oxidoreductase, short chain dehydrogenase reductase family protein</fullName>
    </submittedName>
</protein>
<dbReference type="PANTHER" id="PTHR44196:SF1">
    <property type="entry name" value="DEHYDROGENASE_REDUCTASE SDR FAMILY MEMBER 7B"/>
    <property type="match status" value="1"/>
</dbReference>
<dbReference type="RefSeq" id="WP_054654346.1">
    <property type="nucleotide sequence ID" value="NZ_AZEB01000004.1"/>
</dbReference>
<evidence type="ECO:0000256" key="1">
    <source>
        <dbReference type="ARBA" id="ARBA00006484"/>
    </source>
</evidence>
<dbReference type="Proteomes" id="UP000051439">
    <property type="component" value="Unassembled WGS sequence"/>
</dbReference>
<dbReference type="Gene3D" id="3.40.50.720">
    <property type="entry name" value="NAD(P)-binding Rossmann-like Domain"/>
    <property type="match status" value="1"/>
</dbReference>
<dbReference type="EMBL" id="AZEB01000004">
    <property type="protein sequence ID" value="KRL22722.1"/>
    <property type="molecule type" value="Genomic_DNA"/>
</dbReference>
<accession>A0A0R1NY97</accession>
<reference evidence="3 4" key="1">
    <citation type="journal article" date="2015" name="Genome Announc.">
        <title>Expanding the biotechnology potential of lactobacilli through comparative genomics of 213 strains and associated genera.</title>
        <authorList>
            <person name="Sun Z."/>
            <person name="Harris H.M."/>
            <person name="McCann A."/>
            <person name="Guo C."/>
            <person name="Argimon S."/>
            <person name="Zhang W."/>
            <person name="Yang X."/>
            <person name="Jeffery I.B."/>
            <person name="Cooney J.C."/>
            <person name="Kagawa T.F."/>
            <person name="Liu W."/>
            <person name="Song Y."/>
            <person name="Salvetti E."/>
            <person name="Wrobel A."/>
            <person name="Rasinkangas P."/>
            <person name="Parkhill J."/>
            <person name="Rea M.C."/>
            <person name="O'Sullivan O."/>
            <person name="Ritari J."/>
            <person name="Douillard F.P."/>
            <person name="Paul Ross R."/>
            <person name="Yang R."/>
            <person name="Briner A.E."/>
            <person name="Felis G.E."/>
            <person name="de Vos W.M."/>
            <person name="Barrangou R."/>
            <person name="Klaenhammer T.R."/>
            <person name="Caufield P.W."/>
            <person name="Cui Y."/>
            <person name="Zhang H."/>
            <person name="O'Toole P.W."/>
        </authorList>
    </citation>
    <scope>NUCLEOTIDE SEQUENCE [LARGE SCALE GENOMIC DNA]</scope>
    <source>
        <strain evidence="3 4">DSM 19906</strain>
    </source>
</reference>
<dbReference type="PATRIC" id="fig|1423766.4.peg.2027"/>
<dbReference type="SUPFAM" id="SSF51735">
    <property type="entry name" value="NAD(P)-binding Rossmann-fold domains"/>
    <property type="match status" value="1"/>
</dbReference>
<dbReference type="InterPro" id="IPR020904">
    <property type="entry name" value="Sc_DH/Rdtase_CS"/>
</dbReference>
<keyword evidence="4" id="KW-1185">Reference proteome</keyword>
<gene>
    <name evidence="3" type="ORF">FC98_GL001955</name>
</gene>
<evidence type="ECO:0000256" key="2">
    <source>
        <dbReference type="ARBA" id="ARBA00023002"/>
    </source>
</evidence>
<dbReference type="GO" id="GO:0016491">
    <property type="term" value="F:oxidoreductase activity"/>
    <property type="evidence" value="ECO:0007669"/>
    <property type="project" value="UniProtKB-KW"/>
</dbReference>
<dbReference type="PANTHER" id="PTHR44196">
    <property type="entry name" value="DEHYDROGENASE/REDUCTASE SDR FAMILY MEMBER 7B"/>
    <property type="match status" value="1"/>
</dbReference>
<sequence length="253" mass="28420">MTIAIITGSSTGLGKEFVEAVVDTEPDIDEIWLIARHQEALQKVADSYYTKKFKIFPLDLTNHEDIAKFKDEINQDRPTVKLLINNAGMLNKSSFAQQDPSKQATMVQLNAEAPTLITRIVLPFMERGSSIINTCSITSYAPLTQMAIYASTKSYLYFLSISLRQELKSAGINVLALCPGNMKTELFLKADNSNKKKTITDALPFLNMKKMTRKAIQLANAGHAVYTPGFVYKGYRVLAKWVPYEFFDRFAKP</sequence>
<proteinExistence type="inferred from homology"/>
<dbReference type="AlphaFoldDB" id="A0A0R1NY97"/>
<dbReference type="GO" id="GO:0016020">
    <property type="term" value="C:membrane"/>
    <property type="evidence" value="ECO:0007669"/>
    <property type="project" value="TreeGrafter"/>
</dbReference>
<dbReference type="PRINTS" id="PR00081">
    <property type="entry name" value="GDHRDH"/>
</dbReference>
<dbReference type="InterPro" id="IPR002347">
    <property type="entry name" value="SDR_fam"/>
</dbReference>
<keyword evidence="2" id="KW-0560">Oxidoreductase</keyword>
<organism evidence="3 4">
    <name type="scientific">Lentilactobacillus kisonensis DSM 19906 = JCM 15041</name>
    <dbReference type="NCBI Taxonomy" id="1423766"/>
    <lineage>
        <taxon>Bacteria</taxon>
        <taxon>Bacillati</taxon>
        <taxon>Bacillota</taxon>
        <taxon>Bacilli</taxon>
        <taxon>Lactobacillales</taxon>
        <taxon>Lactobacillaceae</taxon>
        <taxon>Lentilactobacillus</taxon>
    </lineage>
</organism>
<evidence type="ECO:0000313" key="4">
    <source>
        <dbReference type="Proteomes" id="UP000051439"/>
    </source>
</evidence>
<name>A0A0R1NY97_9LACO</name>
<dbReference type="Pfam" id="PF00106">
    <property type="entry name" value="adh_short"/>
    <property type="match status" value="1"/>
</dbReference>
<evidence type="ECO:0000313" key="3">
    <source>
        <dbReference type="EMBL" id="KRL22722.1"/>
    </source>
</evidence>
<dbReference type="InterPro" id="IPR036291">
    <property type="entry name" value="NAD(P)-bd_dom_sf"/>
</dbReference>
<dbReference type="CDD" id="cd05233">
    <property type="entry name" value="SDR_c"/>
    <property type="match status" value="1"/>
</dbReference>
<comment type="caution">
    <text evidence="3">The sequence shown here is derived from an EMBL/GenBank/DDBJ whole genome shotgun (WGS) entry which is preliminary data.</text>
</comment>
<comment type="similarity">
    <text evidence="1">Belongs to the short-chain dehydrogenases/reductases (SDR) family.</text>
</comment>
<dbReference type="PROSITE" id="PS00061">
    <property type="entry name" value="ADH_SHORT"/>
    <property type="match status" value="1"/>
</dbReference>